<gene>
    <name evidence="2" type="ORF">D8674_004077</name>
</gene>
<protein>
    <submittedName>
        <fullName evidence="2">GDP-L-fucose synthase 2</fullName>
    </submittedName>
</protein>
<dbReference type="EMBL" id="SMOL01000695">
    <property type="protein sequence ID" value="KAB2603072.1"/>
    <property type="molecule type" value="Genomic_DNA"/>
</dbReference>
<sequence>MFQRLPALCISDTLSPVYKGFSVAKKESMSAWRVRSSSVWVQRTRFVKPIAWSLRTMTKPTRPLLQHERERENTGRKGREGCDGGSGFRHGKRERSGMVALDKTINKKRGHTNDHGHEHSQNTTKPKKKQLLTQLHSKNRAHSSSPRFNNCSSHALSR</sequence>
<evidence type="ECO:0000313" key="3">
    <source>
        <dbReference type="Proteomes" id="UP000327157"/>
    </source>
</evidence>
<keyword evidence="3" id="KW-1185">Reference proteome</keyword>
<organism evidence="2 3">
    <name type="scientific">Pyrus ussuriensis x Pyrus communis</name>
    <dbReference type="NCBI Taxonomy" id="2448454"/>
    <lineage>
        <taxon>Eukaryota</taxon>
        <taxon>Viridiplantae</taxon>
        <taxon>Streptophyta</taxon>
        <taxon>Embryophyta</taxon>
        <taxon>Tracheophyta</taxon>
        <taxon>Spermatophyta</taxon>
        <taxon>Magnoliopsida</taxon>
        <taxon>eudicotyledons</taxon>
        <taxon>Gunneridae</taxon>
        <taxon>Pentapetalae</taxon>
        <taxon>rosids</taxon>
        <taxon>fabids</taxon>
        <taxon>Rosales</taxon>
        <taxon>Rosaceae</taxon>
        <taxon>Amygdaloideae</taxon>
        <taxon>Maleae</taxon>
        <taxon>Pyrus</taxon>
    </lineage>
</organism>
<evidence type="ECO:0000313" key="2">
    <source>
        <dbReference type="EMBL" id="KAB2603072.1"/>
    </source>
</evidence>
<name>A0A5N5FP95_9ROSA</name>
<reference evidence="2 3" key="3">
    <citation type="submission" date="2019-11" db="EMBL/GenBank/DDBJ databases">
        <title>A de novo genome assembly of a pear dwarfing rootstock.</title>
        <authorList>
            <person name="Wang F."/>
            <person name="Wang J."/>
            <person name="Li S."/>
            <person name="Zhang Y."/>
            <person name="Fang M."/>
            <person name="Ma L."/>
            <person name="Zhao Y."/>
            <person name="Jiang S."/>
        </authorList>
    </citation>
    <scope>NUCLEOTIDE SEQUENCE [LARGE SCALE GENOMIC DNA]</scope>
    <source>
        <strain evidence="2">S2</strain>
        <tissue evidence="2">Leaf</tissue>
    </source>
</reference>
<dbReference type="AlphaFoldDB" id="A0A5N5FP95"/>
<reference evidence="2 3" key="1">
    <citation type="submission" date="2019-09" db="EMBL/GenBank/DDBJ databases">
        <authorList>
            <person name="Ou C."/>
        </authorList>
    </citation>
    <scope>NUCLEOTIDE SEQUENCE [LARGE SCALE GENOMIC DNA]</scope>
    <source>
        <strain evidence="2">S2</strain>
        <tissue evidence="2">Leaf</tissue>
    </source>
</reference>
<evidence type="ECO:0000256" key="1">
    <source>
        <dbReference type="SAM" id="MobiDB-lite"/>
    </source>
</evidence>
<comment type="caution">
    <text evidence="2">The sequence shown here is derived from an EMBL/GenBank/DDBJ whole genome shotgun (WGS) entry which is preliminary data.</text>
</comment>
<dbReference type="Proteomes" id="UP000327157">
    <property type="component" value="Chromosome 10"/>
</dbReference>
<proteinExistence type="predicted"/>
<feature type="compositionally biased region" description="Basic and acidic residues" evidence="1">
    <location>
        <begin position="65"/>
        <end position="82"/>
    </location>
</feature>
<accession>A0A5N5FP95</accession>
<feature type="compositionally biased region" description="Basic and acidic residues" evidence="1">
    <location>
        <begin position="111"/>
        <end position="120"/>
    </location>
</feature>
<feature type="compositionally biased region" description="Polar residues" evidence="1">
    <location>
        <begin position="142"/>
        <end position="158"/>
    </location>
</feature>
<reference evidence="3" key="2">
    <citation type="submission" date="2019-10" db="EMBL/GenBank/DDBJ databases">
        <title>A de novo genome assembly of a pear dwarfing rootstock.</title>
        <authorList>
            <person name="Wang F."/>
            <person name="Wang J."/>
            <person name="Li S."/>
            <person name="Zhang Y."/>
            <person name="Fang M."/>
            <person name="Ma L."/>
            <person name="Zhao Y."/>
            <person name="Jiang S."/>
        </authorList>
    </citation>
    <scope>NUCLEOTIDE SEQUENCE [LARGE SCALE GENOMIC DNA]</scope>
</reference>
<feature type="region of interest" description="Disordered" evidence="1">
    <location>
        <begin position="61"/>
        <end position="158"/>
    </location>
</feature>